<organism evidence="3 4">
    <name type="scientific">Prauserella endophytica</name>
    <dbReference type="NCBI Taxonomy" id="1592324"/>
    <lineage>
        <taxon>Bacteria</taxon>
        <taxon>Bacillati</taxon>
        <taxon>Actinomycetota</taxon>
        <taxon>Actinomycetes</taxon>
        <taxon>Pseudonocardiales</taxon>
        <taxon>Pseudonocardiaceae</taxon>
        <taxon>Prauserella</taxon>
        <taxon>Prauserella coralliicola group</taxon>
    </lineage>
</organism>
<protein>
    <submittedName>
        <fullName evidence="3">Type VII secretion protein EccE</fullName>
    </submittedName>
</protein>
<accession>A0ABY2SAJ0</accession>
<feature type="transmembrane region" description="Helical" evidence="1">
    <location>
        <begin position="12"/>
        <end position="40"/>
    </location>
</feature>
<feature type="domain" description="Type VII secretion system protein EccE" evidence="2">
    <location>
        <begin position="156"/>
        <end position="248"/>
    </location>
</feature>
<comment type="caution">
    <text evidence="3">The sequence shown here is derived from an EMBL/GenBank/DDBJ whole genome shotgun (WGS) entry which is preliminary data.</text>
</comment>
<dbReference type="EMBL" id="SWMS01000002">
    <property type="protein sequence ID" value="TKG72984.1"/>
    <property type="molecule type" value="Genomic_DNA"/>
</dbReference>
<dbReference type="Proteomes" id="UP000309992">
    <property type="component" value="Unassembled WGS sequence"/>
</dbReference>
<name>A0ABY2SAJ0_9PSEU</name>
<keyword evidence="1" id="KW-0472">Membrane</keyword>
<evidence type="ECO:0000313" key="4">
    <source>
        <dbReference type="Proteomes" id="UP000309992"/>
    </source>
</evidence>
<proteinExistence type="predicted"/>
<keyword evidence="1" id="KW-1133">Transmembrane helix</keyword>
<evidence type="ECO:0000259" key="2">
    <source>
        <dbReference type="Pfam" id="PF11203"/>
    </source>
</evidence>
<keyword evidence="1" id="KW-0812">Transmembrane</keyword>
<evidence type="ECO:0000313" key="3">
    <source>
        <dbReference type="EMBL" id="TKG72984.1"/>
    </source>
</evidence>
<sequence length="340" mass="36180">MGRLLVFEVVQVAIFVVVVQELWAAITGAVVGVLAVVVTFGRHRGRWLSEHVRLWWRYRARRGASGCGADDARLSSVRELVPDLVVENIDGPGGVPLGMGSDGAGWFTALEVVPAPDDRTRPPLPLAALARLVTDAEQSGAVLQVVAHAGPPDGALWVAVRLDAGAVADSVVDDTDVRVDVPAVLAELTRRAARVLRRRGLGTRLLSADELLDALVRSCGLGTGAPANIEERWEAWQVDEVRHGCFWLESWPDPERGTALLAALRDLPASQTSLTFLLEPGHDGTGLRCLLRLAAPSSSYEAACANAQQLAENLGGRLFRLDGEHAPAVYATVPSGGGAR</sequence>
<dbReference type="Pfam" id="PF11203">
    <property type="entry name" value="EccE"/>
    <property type="match status" value="1"/>
</dbReference>
<keyword evidence="4" id="KW-1185">Reference proteome</keyword>
<gene>
    <name evidence="3" type="ORF">FCN18_04945</name>
</gene>
<evidence type="ECO:0000256" key="1">
    <source>
        <dbReference type="SAM" id="Phobius"/>
    </source>
</evidence>
<dbReference type="InterPro" id="IPR050051">
    <property type="entry name" value="EccE_dom"/>
</dbReference>
<reference evidence="3 4" key="1">
    <citation type="journal article" date="2015" name="Antonie Van Leeuwenhoek">
        <title>Prauserella endophytica sp. nov., an endophytic actinobacterium isolated from Tamarix taklamakanensis.</title>
        <authorList>
            <person name="Liu J.M."/>
            <person name="Habden X."/>
            <person name="Guo L."/>
            <person name="Tuo L."/>
            <person name="Jiang Z.K."/>
            <person name="Liu S.W."/>
            <person name="Liu X.F."/>
            <person name="Chen L."/>
            <person name="Li R.F."/>
            <person name="Zhang Y.Q."/>
            <person name="Sun C.H."/>
        </authorList>
    </citation>
    <scope>NUCLEOTIDE SEQUENCE [LARGE SCALE GENOMIC DNA]</scope>
    <source>
        <strain evidence="3 4">CGMCC 4.7182</strain>
    </source>
</reference>